<organism evidence="3 4">
    <name type="scientific">Sphingobium yanoikuyae</name>
    <name type="common">Sphingomonas yanoikuyae</name>
    <dbReference type="NCBI Taxonomy" id="13690"/>
    <lineage>
        <taxon>Bacteria</taxon>
        <taxon>Pseudomonadati</taxon>
        <taxon>Pseudomonadota</taxon>
        <taxon>Alphaproteobacteria</taxon>
        <taxon>Sphingomonadales</taxon>
        <taxon>Sphingomonadaceae</taxon>
        <taxon>Sphingobium</taxon>
    </lineage>
</organism>
<reference evidence="3 4" key="1">
    <citation type="submission" date="2019-12" db="EMBL/GenBank/DDBJ databases">
        <title>Functional and genomic insights into the Sphingobium yanoikuyae YC-JY1, a bacterium efficiently degrading bisphenol A.</title>
        <authorList>
            <person name="Jia Y."/>
            <person name="Li X."/>
            <person name="Wang J."/>
            <person name="Eltoukhy A."/>
            <person name="Lamraoui I."/>
            <person name="Yan Y."/>
        </authorList>
    </citation>
    <scope>NUCLEOTIDE SEQUENCE [LARGE SCALE GENOMIC DNA]</scope>
    <source>
        <strain evidence="3 4">YC-JY1</strain>
    </source>
</reference>
<proteinExistence type="predicted"/>
<feature type="domain" description="HTH tetR-type" evidence="2">
    <location>
        <begin position="15"/>
        <end position="43"/>
    </location>
</feature>
<name>A0A6P1GFC5_SPHYA</name>
<keyword evidence="1" id="KW-0238">DNA-binding</keyword>
<evidence type="ECO:0000313" key="4">
    <source>
        <dbReference type="Proteomes" id="UP000464086"/>
    </source>
</evidence>
<evidence type="ECO:0000256" key="1">
    <source>
        <dbReference type="ARBA" id="ARBA00023125"/>
    </source>
</evidence>
<dbReference type="InterPro" id="IPR001647">
    <property type="entry name" value="HTH_TetR"/>
</dbReference>
<dbReference type="Gene3D" id="1.10.10.60">
    <property type="entry name" value="Homeodomain-like"/>
    <property type="match status" value="1"/>
</dbReference>
<dbReference type="Pfam" id="PF00440">
    <property type="entry name" value="TetR_N"/>
    <property type="match status" value="1"/>
</dbReference>
<dbReference type="AlphaFoldDB" id="A0A6P1GFC5"/>
<dbReference type="EMBL" id="CP047218">
    <property type="protein sequence ID" value="QHD66913.1"/>
    <property type="molecule type" value="Genomic_DNA"/>
</dbReference>
<evidence type="ECO:0000313" key="3">
    <source>
        <dbReference type="EMBL" id="QHD66913.1"/>
    </source>
</evidence>
<dbReference type="Proteomes" id="UP000464086">
    <property type="component" value="Chromosome"/>
</dbReference>
<protein>
    <submittedName>
        <fullName evidence="3">TetR family transcriptional regulator</fullName>
    </submittedName>
</protein>
<gene>
    <name evidence="3" type="ORF">GS397_07530</name>
</gene>
<dbReference type="GO" id="GO:0003677">
    <property type="term" value="F:DNA binding"/>
    <property type="evidence" value="ECO:0007669"/>
    <property type="project" value="UniProtKB-KW"/>
</dbReference>
<accession>A0A6P1GFC5</accession>
<dbReference type="InterPro" id="IPR009057">
    <property type="entry name" value="Homeodomain-like_sf"/>
</dbReference>
<sequence>MGSREEKKIARRRAILQNARKIFLENGYAATTMSQVAVQIGGSRVRTH</sequence>
<evidence type="ECO:0000259" key="2">
    <source>
        <dbReference type="Pfam" id="PF00440"/>
    </source>
</evidence>
<dbReference type="SUPFAM" id="SSF46689">
    <property type="entry name" value="Homeodomain-like"/>
    <property type="match status" value="1"/>
</dbReference>
<dbReference type="RefSeq" id="WP_157228514.1">
    <property type="nucleotide sequence ID" value="NZ_CP047218.1"/>
</dbReference>